<proteinExistence type="predicted"/>
<keyword evidence="1" id="KW-1133">Transmembrane helix</keyword>
<sequence length="171" mass="18946">MSGFDRVLRWCGILFFGAVTFFFIRFGVEQLREAAFFARNAVTVEAVCTATAKGTCTREVRGRTGGVVRITEYTCYRPEVTYVFQGQSYTRRLSEAASDTPLAEGTPVTLRVLVKPNGGQQVLPMEDSFSFWIGALLLLAFSLLPLLVFVVMLMSEVGRWRTPPPPVPPPG</sequence>
<dbReference type="EMBL" id="RAWB01000423">
    <property type="protein sequence ID" value="RKH50442.1"/>
    <property type="molecule type" value="Genomic_DNA"/>
</dbReference>
<comment type="caution">
    <text evidence="2">The sequence shown here is derived from an EMBL/GenBank/DDBJ whole genome shotgun (WGS) entry which is preliminary data.</text>
</comment>
<feature type="transmembrane region" description="Helical" evidence="1">
    <location>
        <begin position="129"/>
        <end position="153"/>
    </location>
</feature>
<keyword evidence="1" id="KW-0472">Membrane</keyword>
<accession>A0A3A8PD83</accession>
<keyword evidence="1" id="KW-0812">Transmembrane</keyword>
<evidence type="ECO:0000313" key="3">
    <source>
        <dbReference type="Proteomes" id="UP000272888"/>
    </source>
</evidence>
<name>A0A3A8PD83_9BACT</name>
<organism evidence="2 3">
    <name type="scientific">Corallococcus llansteffanensis</name>
    <dbReference type="NCBI Taxonomy" id="2316731"/>
    <lineage>
        <taxon>Bacteria</taxon>
        <taxon>Pseudomonadati</taxon>
        <taxon>Myxococcota</taxon>
        <taxon>Myxococcia</taxon>
        <taxon>Myxococcales</taxon>
        <taxon>Cystobacterineae</taxon>
        <taxon>Myxococcaceae</taxon>
        <taxon>Corallococcus</taxon>
    </lineage>
</organism>
<evidence type="ECO:0000256" key="1">
    <source>
        <dbReference type="SAM" id="Phobius"/>
    </source>
</evidence>
<reference evidence="3" key="1">
    <citation type="submission" date="2018-09" db="EMBL/GenBank/DDBJ databases">
        <authorList>
            <person name="Livingstone P.G."/>
            <person name="Whitworth D.E."/>
        </authorList>
    </citation>
    <scope>NUCLEOTIDE SEQUENCE [LARGE SCALE GENOMIC DNA]</scope>
    <source>
        <strain evidence="3">CA051B</strain>
    </source>
</reference>
<dbReference type="AlphaFoldDB" id="A0A3A8PD83"/>
<protein>
    <recommendedName>
        <fullName evidence="4">DUF3592 domain-containing protein</fullName>
    </recommendedName>
</protein>
<dbReference type="RefSeq" id="WP_120646742.1">
    <property type="nucleotide sequence ID" value="NZ_RAWB01000423.1"/>
</dbReference>
<dbReference type="Proteomes" id="UP000272888">
    <property type="component" value="Unassembled WGS sequence"/>
</dbReference>
<feature type="transmembrane region" description="Helical" evidence="1">
    <location>
        <begin position="7"/>
        <end position="28"/>
    </location>
</feature>
<keyword evidence="3" id="KW-1185">Reference proteome</keyword>
<evidence type="ECO:0000313" key="2">
    <source>
        <dbReference type="EMBL" id="RKH50442.1"/>
    </source>
</evidence>
<evidence type="ECO:0008006" key="4">
    <source>
        <dbReference type="Google" id="ProtNLM"/>
    </source>
</evidence>
<gene>
    <name evidence="2" type="ORF">D7V93_30555</name>
</gene>